<dbReference type="Gene3D" id="3.10.580.10">
    <property type="entry name" value="CBS-domain"/>
    <property type="match status" value="2"/>
</dbReference>
<dbReference type="InterPro" id="IPR000644">
    <property type="entry name" value="CBS_dom"/>
</dbReference>
<dbReference type="PANTHER" id="PTHR43080:SF2">
    <property type="entry name" value="CBS DOMAIN-CONTAINING PROTEIN"/>
    <property type="match status" value="1"/>
</dbReference>
<feature type="compositionally biased region" description="Low complexity" evidence="3">
    <location>
        <begin position="271"/>
        <end position="312"/>
    </location>
</feature>
<organism evidence="6 7">
    <name type="scientific">Maioricimonas rarisocia</name>
    <dbReference type="NCBI Taxonomy" id="2528026"/>
    <lineage>
        <taxon>Bacteria</taxon>
        <taxon>Pseudomonadati</taxon>
        <taxon>Planctomycetota</taxon>
        <taxon>Planctomycetia</taxon>
        <taxon>Planctomycetales</taxon>
        <taxon>Planctomycetaceae</taxon>
        <taxon>Maioricimonas</taxon>
    </lineage>
</organism>
<evidence type="ECO:0000256" key="2">
    <source>
        <dbReference type="PROSITE-ProRule" id="PRU00703"/>
    </source>
</evidence>
<dbReference type="PROSITE" id="PS51371">
    <property type="entry name" value="CBS"/>
    <property type="match status" value="2"/>
</dbReference>
<dbReference type="GO" id="GO:0003938">
    <property type="term" value="F:IMP dehydrogenase activity"/>
    <property type="evidence" value="ECO:0007669"/>
    <property type="project" value="UniProtKB-EC"/>
</dbReference>
<evidence type="ECO:0000256" key="1">
    <source>
        <dbReference type="ARBA" id="ARBA00023122"/>
    </source>
</evidence>
<dbReference type="InterPro" id="IPR051257">
    <property type="entry name" value="Diverse_CBS-Domain"/>
</dbReference>
<evidence type="ECO:0000256" key="3">
    <source>
        <dbReference type="SAM" id="MobiDB-lite"/>
    </source>
</evidence>
<name>A0A517Z882_9PLAN</name>
<dbReference type="Proteomes" id="UP000320496">
    <property type="component" value="Chromosome"/>
</dbReference>
<dbReference type="SMART" id="SM00116">
    <property type="entry name" value="CBS"/>
    <property type="match status" value="2"/>
</dbReference>
<keyword evidence="4" id="KW-1133">Transmembrane helix</keyword>
<gene>
    <name evidence="6" type="primary">guaB_2</name>
    <name evidence="6" type="ORF">Mal4_30180</name>
</gene>
<keyword evidence="1 2" id="KW-0129">CBS domain</keyword>
<proteinExistence type="predicted"/>
<sequence length="319" mass="33859">MLVVVLAIPIAVAKLFGVATGDSFGDVLGSRSAQRQVATATYSTRPVAADEEPSLLLNPRLWLIVESVVILILGGALTYGVWQRNRRDRLPDEMEPDEDEVAETGNGGLNRDAIFAKRKHIHRIFSINMPAVCSGRIEVRHIMSTRLTTIGPDATGEEVAAQLGQDRLRHLLVVDDAGKLIGIISDRDALRKAGKCAREMMTPKPFTVEPSTRLKPAATSLIQRRISCLPVVENGELCGVLTGTDLILALQCTMYILESLGQEVARGYGTAPQQQPAAPASNAGTAPSAARTSPASTPAATPSGNAAPASSPQSLQPTV</sequence>
<evidence type="ECO:0000256" key="4">
    <source>
        <dbReference type="SAM" id="Phobius"/>
    </source>
</evidence>
<evidence type="ECO:0000313" key="6">
    <source>
        <dbReference type="EMBL" id="QDU38688.1"/>
    </source>
</evidence>
<dbReference type="SUPFAM" id="SSF54631">
    <property type="entry name" value="CBS-domain pair"/>
    <property type="match status" value="1"/>
</dbReference>
<evidence type="ECO:0000259" key="5">
    <source>
        <dbReference type="PROSITE" id="PS51371"/>
    </source>
</evidence>
<dbReference type="InterPro" id="IPR046342">
    <property type="entry name" value="CBS_dom_sf"/>
</dbReference>
<dbReference type="EMBL" id="CP036275">
    <property type="protein sequence ID" value="QDU38688.1"/>
    <property type="molecule type" value="Genomic_DNA"/>
</dbReference>
<dbReference type="PANTHER" id="PTHR43080">
    <property type="entry name" value="CBS DOMAIN-CONTAINING PROTEIN CBSX3, MITOCHONDRIAL"/>
    <property type="match status" value="1"/>
</dbReference>
<accession>A0A517Z882</accession>
<protein>
    <submittedName>
        <fullName evidence="6">Inosine-5'-monophosphate dehydrogenase</fullName>
        <ecNumber evidence="6">1.1.1.205</ecNumber>
    </submittedName>
</protein>
<keyword evidence="4" id="KW-0812">Transmembrane</keyword>
<keyword evidence="6" id="KW-0560">Oxidoreductase</keyword>
<keyword evidence="7" id="KW-1185">Reference proteome</keyword>
<feature type="domain" description="CBS" evidence="5">
    <location>
        <begin position="201"/>
        <end position="259"/>
    </location>
</feature>
<feature type="region of interest" description="Disordered" evidence="3">
    <location>
        <begin position="270"/>
        <end position="319"/>
    </location>
</feature>
<reference evidence="6 7" key="1">
    <citation type="submission" date="2019-02" db="EMBL/GenBank/DDBJ databases">
        <title>Deep-cultivation of Planctomycetes and their phenomic and genomic characterization uncovers novel biology.</title>
        <authorList>
            <person name="Wiegand S."/>
            <person name="Jogler M."/>
            <person name="Boedeker C."/>
            <person name="Pinto D."/>
            <person name="Vollmers J."/>
            <person name="Rivas-Marin E."/>
            <person name="Kohn T."/>
            <person name="Peeters S.H."/>
            <person name="Heuer A."/>
            <person name="Rast P."/>
            <person name="Oberbeckmann S."/>
            <person name="Bunk B."/>
            <person name="Jeske O."/>
            <person name="Meyerdierks A."/>
            <person name="Storesund J.E."/>
            <person name="Kallscheuer N."/>
            <person name="Luecker S."/>
            <person name="Lage O.M."/>
            <person name="Pohl T."/>
            <person name="Merkel B.J."/>
            <person name="Hornburger P."/>
            <person name="Mueller R.-W."/>
            <person name="Bruemmer F."/>
            <person name="Labrenz M."/>
            <person name="Spormann A.M."/>
            <person name="Op den Camp H."/>
            <person name="Overmann J."/>
            <person name="Amann R."/>
            <person name="Jetten M.S.M."/>
            <person name="Mascher T."/>
            <person name="Medema M.H."/>
            <person name="Devos D.P."/>
            <person name="Kaster A.-K."/>
            <person name="Ovreas L."/>
            <person name="Rohde M."/>
            <person name="Galperin M.Y."/>
            <person name="Jogler C."/>
        </authorList>
    </citation>
    <scope>NUCLEOTIDE SEQUENCE [LARGE SCALE GENOMIC DNA]</scope>
    <source>
        <strain evidence="6 7">Mal4</strain>
    </source>
</reference>
<feature type="domain" description="CBS" evidence="5">
    <location>
        <begin position="143"/>
        <end position="200"/>
    </location>
</feature>
<dbReference type="EC" id="1.1.1.205" evidence="6"/>
<dbReference type="Pfam" id="PF00571">
    <property type="entry name" value="CBS"/>
    <property type="match status" value="2"/>
</dbReference>
<feature type="transmembrane region" description="Helical" evidence="4">
    <location>
        <begin position="61"/>
        <end position="82"/>
    </location>
</feature>
<evidence type="ECO:0000313" key="7">
    <source>
        <dbReference type="Proteomes" id="UP000320496"/>
    </source>
</evidence>
<keyword evidence="4" id="KW-0472">Membrane</keyword>
<dbReference type="KEGG" id="mri:Mal4_30180"/>
<dbReference type="AlphaFoldDB" id="A0A517Z882"/>